<protein>
    <submittedName>
        <fullName evidence="1">Uncharacterized protein</fullName>
    </submittedName>
</protein>
<sequence>MYSRQIKEGALIIITISPISFSQEKADQENSLQYNYYNNRLSPFVIPNLKIEDYLQNQIVPFFRAGFLWREKYANEMAEKALTSFADQWVTQKSDTEESAPLTNSPQNVTTKKADTVSGAVTIDYTFNVRGIQIELTSLPTTSSSQLIESVNFMFNKWYFSGGFGNQYFAVNRKDLEKLIAYCLQKKWRPVLITIPVSQALLDGLEPNYMQTYVYDNLAKTNLRGAPLFDLSANVQLTQNTKLFSNSDHLNRTGSVIFSYLLLQRLIDEGYVSKNVDGYDY</sequence>
<organism evidence="1 2">
    <name type="scientific">Candidatus Gottesmanbacteria bacterium GW2011_GWA1_43_11</name>
    <dbReference type="NCBI Taxonomy" id="1618436"/>
    <lineage>
        <taxon>Bacteria</taxon>
        <taxon>Candidatus Gottesmaniibacteriota</taxon>
    </lineage>
</organism>
<dbReference type="AlphaFoldDB" id="A0A0G1CEA5"/>
<gene>
    <name evidence="1" type="ORF">UV59_C0028G0013</name>
</gene>
<comment type="caution">
    <text evidence="1">The sequence shown here is derived from an EMBL/GenBank/DDBJ whole genome shotgun (WGS) entry which is preliminary data.</text>
</comment>
<evidence type="ECO:0000313" key="1">
    <source>
        <dbReference type="EMBL" id="KKS84030.1"/>
    </source>
</evidence>
<dbReference type="Proteomes" id="UP000034543">
    <property type="component" value="Unassembled WGS sequence"/>
</dbReference>
<accession>A0A0G1CEA5</accession>
<reference evidence="1 2" key="1">
    <citation type="journal article" date="2015" name="Nature">
        <title>rRNA introns, odd ribosomes, and small enigmatic genomes across a large radiation of phyla.</title>
        <authorList>
            <person name="Brown C.T."/>
            <person name="Hug L.A."/>
            <person name="Thomas B.C."/>
            <person name="Sharon I."/>
            <person name="Castelle C.J."/>
            <person name="Singh A."/>
            <person name="Wilkins M.J."/>
            <person name="Williams K.H."/>
            <person name="Banfield J.F."/>
        </authorList>
    </citation>
    <scope>NUCLEOTIDE SEQUENCE [LARGE SCALE GENOMIC DNA]</scope>
</reference>
<name>A0A0G1CEA5_9BACT</name>
<dbReference type="EMBL" id="LCFB01000028">
    <property type="protein sequence ID" value="KKS84030.1"/>
    <property type="molecule type" value="Genomic_DNA"/>
</dbReference>
<proteinExistence type="predicted"/>
<evidence type="ECO:0000313" key="2">
    <source>
        <dbReference type="Proteomes" id="UP000034543"/>
    </source>
</evidence>